<evidence type="ECO:0000259" key="3">
    <source>
        <dbReference type="Pfam" id="PF23041"/>
    </source>
</evidence>
<dbReference type="Proteomes" id="UP000324897">
    <property type="component" value="Chromosome 5"/>
</dbReference>
<feature type="compositionally biased region" description="Gly residues" evidence="1">
    <location>
        <begin position="86"/>
        <end position="97"/>
    </location>
</feature>
<proteinExistence type="predicted"/>
<comment type="caution">
    <text evidence="4">The sequence shown here is derived from an EMBL/GenBank/DDBJ whole genome shotgun (WGS) entry which is preliminary data.</text>
</comment>
<name>A0A5J9WGF8_9POAL</name>
<evidence type="ECO:0000256" key="2">
    <source>
        <dbReference type="SAM" id="Phobius"/>
    </source>
</evidence>
<accession>A0A5J9WGF8</accession>
<reference evidence="4 5" key="1">
    <citation type="journal article" date="2019" name="Sci. Rep.">
        <title>A high-quality genome of Eragrostis curvula grass provides insights into Poaceae evolution and supports new strategies to enhance forage quality.</title>
        <authorList>
            <person name="Carballo J."/>
            <person name="Santos B.A.C.M."/>
            <person name="Zappacosta D."/>
            <person name="Garbus I."/>
            <person name="Selva J.P."/>
            <person name="Gallo C.A."/>
            <person name="Diaz A."/>
            <person name="Albertini E."/>
            <person name="Caccamo M."/>
            <person name="Echenique V."/>
        </authorList>
    </citation>
    <scope>NUCLEOTIDE SEQUENCE [LARGE SCALE GENOMIC DNA]</scope>
    <source>
        <strain evidence="5">cv. Victoria</strain>
        <tissue evidence="4">Leaf</tissue>
    </source>
</reference>
<dbReference type="PANTHER" id="PTHR33826:SF7">
    <property type="match status" value="1"/>
</dbReference>
<keyword evidence="5" id="KW-1185">Reference proteome</keyword>
<feature type="region of interest" description="Disordered" evidence="1">
    <location>
        <begin position="390"/>
        <end position="452"/>
    </location>
</feature>
<dbReference type="EMBL" id="RWGY01000004">
    <property type="protein sequence ID" value="TVU47035.1"/>
    <property type="molecule type" value="Genomic_DNA"/>
</dbReference>
<feature type="region of interest" description="Disordered" evidence="1">
    <location>
        <begin position="1"/>
        <end position="44"/>
    </location>
</feature>
<evidence type="ECO:0000256" key="1">
    <source>
        <dbReference type="SAM" id="MobiDB-lite"/>
    </source>
</evidence>
<feature type="compositionally biased region" description="Low complexity" evidence="1">
    <location>
        <begin position="74"/>
        <end position="85"/>
    </location>
</feature>
<dbReference type="AlphaFoldDB" id="A0A5J9WGF8"/>
<gene>
    <name evidence="4" type="ORF">EJB05_06611</name>
</gene>
<keyword evidence="2" id="KW-0472">Membrane</keyword>
<dbReference type="InterPro" id="IPR055464">
    <property type="entry name" value="DUF7036"/>
</dbReference>
<feature type="region of interest" description="Disordered" evidence="1">
    <location>
        <begin position="74"/>
        <end position="101"/>
    </location>
</feature>
<sequence length="555" mass="59459">PEHSPLPPRFGGSARLAVSPPLPYPSLPIEGARGAKAKQGSGGGETLAARSLFVSARNGRGEGVAGAVTGSAAAMGKAAGDPPDSAGGGGGGGGGGEASREEGCGRRRWWRCAVAVLLGAAVVLSALFWLPPFAARRRRQEAAALADPWGGADVVASFRLQKTVSDLTGNESKLEYDIFEEIGVSNSTVSVISLDPVAESNWSTITFGLWPYPSNYTISPTELSILRSSLVALVIHQSILQLTPSLFGNCSSFEILRFPGGITIIPPQNAFVPQKPDGLFNFSLNFPIDVVEDKISELKAQMKSGLFLDEHEILYVTLTNLYGSTIAPPTVVQTYVLLAVGADDRPPSSQRLKQLAQTLRNSSSGNLGLNHTVFGRVKQISLSSYLQHSLNNAGNAHTPSPAPQPHTQPPSTAQNQNHDHHHHKHHHHIHHHHQHHHGHSHQGLHHLTPVHPPLHSTPSFRSCGFTCTPKNEHSTAKHHSSPFRDPLPHLLVPAPSPNNYKGPHVNPPSFHPTIPLSPLPAVVFHAVPPSMRISRSPNKFSSTSPAASICELFFY</sequence>
<evidence type="ECO:0000313" key="5">
    <source>
        <dbReference type="Proteomes" id="UP000324897"/>
    </source>
</evidence>
<feature type="domain" description="DUF7036" evidence="3">
    <location>
        <begin position="281"/>
        <end position="375"/>
    </location>
</feature>
<dbReference type="OrthoDB" id="687571at2759"/>
<feature type="non-terminal residue" evidence="4">
    <location>
        <position position="1"/>
    </location>
</feature>
<dbReference type="Pfam" id="PF23041">
    <property type="entry name" value="DUF7036"/>
    <property type="match status" value="2"/>
</dbReference>
<keyword evidence="2" id="KW-0812">Transmembrane</keyword>
<organism evidence="4 5">
    <name type="scientific">Eragrostis curvula</name>
    <name type="common">weeping love grass</name>
    <dbReference type="NCBI Taxonomy" id="38414"/>
    <lineage>
        <taxon>Eukaryota</taxon>
        <taxon>Viridiplantae</taxon>
        <taxon>Streptophyta</taxon>
        <taxon>Embryophyta</taxon>
        <taxon>Tracheophyta</taxon>
        <taxon>Spermatophyta</taxon>
        <taxon>Magnoliopsida</taxon>
        <taxon>Liliopsida</taxon>
        <taxon>Poales</taxon>
        <taxon>Poaceae</taxon>
        <taxon>PACMAD clade</taxon>
        <taxon>Chloridoideae</taxon>
        <taxon>Eragrostideae</taxon>
        <taxon>Eragrostidinae</taxon>
        <taxon>Eragrostis</taxon>
    </lineage>
</organism>
<feature type="transmembrane region" description="Helical" evidence="2">
    <location>
        <begin position="109"/>
        <end position="130"/>
    </location>
</feature>
<dbReference type="PANTHER" id="PTHR33826">
    <property type="entry name" value="F20B24.21"/>
    <property type="match status" value="1"/>
</dbReference>
<protein>
    <recommendedName>
        <fullName evidence="3">DUF7036 domain-containing protein</fullName>
    </recommendedName>
</protein>
<feature type="compositionally biased region" description="Basic residues" evidence="1">
    <location>
        <begin position="419"/>
        <end position="444"/>
    </location>
</feature>
<keyword evidence="2" id="KW-1133">Transmembrane helix</keyword>
<dbReference type="Gramene" id="TVU47035">
    <property type="protein sequence ID" value="TVU47035"/>
    <property type="gene ID" value="EJB05_06611"/>
</dbReference>
<feature type="domain" description="DUF7036" evidence="3">
    <location>
        <begin position="157"/>
        <end position="248"/>
    </location>
</feature>
<evidence type="ECO:0000313" key="4">
    <source>
        <dbReference type="EMBL" id="TVU47035.1"/>
    </source>
</evidence>